<evidence type="ECO:0000256" key="1">
    <source>
        <dbReference type="ARBA" id="ARBA00022714"/>
    </source>
</evidence>
<evidence type="ECO:0000256" key="3">
    <source>
        <dbReference type="ARBA" id="ARBA00023004"/>
    </source>
</evidence>
<dbReference type="PRINTS" id="PR00040">
    <property type="entry name" value="HTHMERR"/>
</dbReference>
<reference evidence="9 10" key="1">
    <citation type="submission" date="2015-07" db="EMBL/GenBank/DDBJ databases">
        <title>Draft Genome Sequence of Komagataeibacter intermedius Strain AF2, Isolated from Kombucha Tea.</title>
        <authorList>
            <person name="Santos R.A."/>
            <person name="Berretta A.A."/>
            <person name="Barud H.S."/>
            <person name="Ribeiro S.J."/>
            <person name="Gonzalez-Garcia L.N."/>
            <person name="Zucchi T.D."/>
            <person name="Goldman G.H."/>
            <person name="Riano-Pachon D.M."/>
        </authorList>
    </citation>
    <scope>NUCLEOTIDE SEQUENCE [LARGE SCALE GENOMIC DNA]</scope>
    <source>
        <strain evidence="9 10">AF2</strain>
    </source>
</reference>
<dbReference type="GO" id="GO:0051537">
    <property type="term" value="F:2 iron, 2 sulfur cluster binding"/>
    <property type="evidence" value="ECO:0007669"/>
    <property type="project" value="UniProtKB-KW"/>
</dbReference>
<dbReference type="PROSITE" id="PS50937">
    <property type="entry name" value="HTH_MERR_2"/>
    <property type="match status" value="1"/>
</dbReference>
<evidence type="ECO:0000313" key="10">
    <source>
        <dbReference type="Proteomes" id="UP000031553"/>
    </source>
</evidence>
<dbReference type="Pfam" id="PF09278">
    <property type="entry name" value="MerR-DNA-bind"/>
    <property type="match status" value="1"/>
</dbReference>
<gene>
    <name evidence="9" type="ORF">GLUCOINTEAF2_0203370</name>
</gene>
<organism evidence="9 10">
    <name type="scientific">Komagataeibacter intermedius AF2</name>
    <dbReference type="NCBI Taxonomy" id="1458464"/>
    <lineage>
        <taxon>Bacteria</taxon>
        <taxon>Pseudomonadati</taxon>
        <taxon>Pseudomonadota</taxon>
        <taxon>Alphaproteobacteria</taxon>
        <taxon>Acetobacterales</taxon>
        <taxon>Acetobacteraceae</taxon>
        <taxon>Komagataeibacter</taxon>
    </lineage>
</organism>
<dbReference type="GO" id="GO:0046872">
    <property type="term" value="F:metal ion binding"/>
    <property type="evidence" value="ECO:0007669"/>
    <property type="project" value="UniProtKB-KW"/>
</dbReference>
<sequence>MTKRTKKTGLPQELSVGDVARRSGVTVSTLHFYETKGLVSGYRNAGNQRRYPRSILRRVAVIRIAQRAGLSLSEIREALETLPNGRQPSIRDWRRMSGAWRDALQDRIESLLKLRDQLDLCIGCGCLSLTDCPLRNPGDIKGKSEEIT</sequence>
<dbReference type="PANTHER" id="PTHR30204">
    <property type="entry name" value="REDOX-CYCLING DRUG-SENSING TRANSCRIPTIONAL ACTIVATOR SOXR"/>
    <property type="match status" value="1"/>
</dbReference>
<keyword evidence="6" id="KW-0238">DNA-binding</keyword>
<dbReference type="NCBIfam" id="TIGR01950">
    <property type="entry name" value="SoxR"/>
    <property type="match status" value="1"/>
</dbReference>
<evidence type="ECO:0000259" key="8">
    <source>
        <dbReference type="PROSITE" id="PS50937"/>
    </source>
</evidence>
<dbReference type="SUPFAM" id="SSF46955">
    <property type="entry name" value="Putative DNA-binding domain"/>
    <property type="match status" value="1"/>
</dbReference>
<dbReference type="EMBL" id="JUFX02000238">
    <property type="protein sequence ID" value="KPH85468.1"/>
    <property type="molecule type" value="Genomic_DNA"/>
</dbReference>
<evidence type="ECO:0000256" key="4">
    <source>
        <dbReference type="ARBA" id="ARBA00023014"/>
    </source>
</evidence>
<dbReference type="GO" id="GO:0003700">
    <property type="term" value="F:DNA-binding transcription factor activity"/>
    <property type="evidence" value="ECO:0007669"/>
    <property type="project" value="InterPro"/>
</dbReference>
<accession>A0A0N1F7U8</accession>
<dbReference type="Pfam" id="PF00376">
    <property type="entry name" value="MerR"/>
    <property type="match status" value="1"/>
</dbReference>
<dbReference type="InterPro" id="IPR047057">
    <property type="entry name" value="MerR_fam"/>
</dbReference>
<name>A0A0N1F7U8_9PROT</name>
<dbReference type="AlphaFoldDB" id="A0A0N1F7U8"/>
<dbReference type="Gene3D" id="1.10.1660.10">
    <property type="match status" value="1"/>
</dbReference>
<evidence type="ECO:0000256" key="7">
    <source>
        <dbReference type="ARBA" id="ARBA00023163"/>
    </source>
</evidence>
<dbReference type="RefSeq" id="WP_082084888.1">
    <property type="nucleotide sequence ID" value="NZ_JUFX02000238.1"/>
</dbReference>
<protein>
    <submittedName>
        <fullName evidence="9">MerR family transcriptional regulator</fullName>
    </submittedName>
</protein>
<dbReference type="CDD" id="cd01110">
    <property type="entry name" value="HTH_SoxR"/>
    <property type="match status" value="1"/>
</dbReference>
<dbReference type="GO" id="GO:0006979">
    <property type="term" value="P:response to oxidative stress"/>
    <property type="evidence" value="ECO:0007669"/>
    <property type="project" value="InterPro"/>
</dbReference>
<evidence type="ECO:0000256" key="5">
    <source>
        <dbReference type="ARBA" id="ARBA00023015"/>
    </source>
</evidence>
<evidence type="ECO:0000256" key="2">
    <source>
        <dbReference type="ARBA" id="ARBA00022723"/>
    </source>
</evidence>
<dbReference type="InterPro" id="IPR010211">
    <property type="entry name" value="Redox-sen_tscrpt-act_SoxR"/>
</dbReference>
<dbReference type="InterPro" id="IPR000551">
    <property type="entry name" value="MerR-type_HTH_dom"/>
</dbReference>
<keyword evidence="5" id="KW-0805">Transcription regulation</keyword>
<dbReference type="Proteomes" id="UP000031553">
    <property type="component" value="Unassembled WGS sequence"/>
</dbReference>
<feature type="domain" description="HTH merR-type" evidence="8">
    <location>
        <begin position="13"/>
        <end position="81"/>
    </location>
</feature>
<dbReference type="OrthoDB" id="9802944at2"/>
<keyword evidence="1" id="KW-0001">2Fe-2S</keyword>
<dbReference type="PROSITE" id="PS00552">
    <property type="entry name" value="HTH_MERR_1"/>
    <property type="match status" value="1"/>
</dbReference>
<evidence type="ECO:0000256" key="6">
    <source>
        <dbReference type="ARBA" id="ARBA00023125"/>
    </source>
</evidence>
<dbReference type="InterPro" id="IPR015358">
    <property type="entry name" value="Tscrpt_reg_MerR_DNA-bd"/>
</dbReference>
<dbReference type="InterPro" id="IPR009061">
    <property type="entry name" value="DNA-bd_dom_put_sf"/>
</dbReference>
<comment type="caution">
    <text evidence="9">The sequence shown here is derived from an EMBL/GenBank/DDBJ whole genome shotgun (WGS) entry which is preliminary data.</text>
</comment>
<keyword evidence="7" id="KW-0804">Transcription</keyword>
<keyword evidence="4" id="KW-0411">Iron-sulfur</keyword>
<evidence type="ECO:0000313" key="9">
    <source>
        <dbReference type="EMBL" id="KPH85468.1"/>
    </source>
</evidence>
<dbReference type="GO" id="GO:0003677">
    <property type="term" value="F:DNA binding"/>
    <property type="evidence" value="ECO:0007669"/>
    <property type="project" value="UniProtKB-KW"/>
</dbReference>
<keyword evidence="3" id="KW-0408">Iron</keyword>
<keyword evidence="2" id="KW-0479">Metal-binding</keyword>
<dbReference type="PANTHER" id="PTHR30204:SF0">
    <property type="entry name" value="REDOX-SENSITIVE TRANSCRIPTIONAL ACTIVATOR SOXR"/>
    <property type="match status" value="1"/>
</dbReference>
<proteinExistence type="predicted"/>
<dbReference type="SMART" id="SM00422">
    <property type="entry name" value="HTH_MERR"/>
    <property type="match status" value="1"/>
</dbReference>